<evidence type="ECO:0000313" key="13">
    <source>
        <dbReference type="EMBL" id="KAG8199090.1"/>
    </source>
</evidence>
<proteinExistence type="predicted"/>
<protein>
    <recommendedName>
        <fullName evidence="10">Uridine diphosphate glucose pyrophosphatase NUDT14</fullName>
        <ecNumber evidence="9">3.6.1.45</ecNumber>
    </recommendedName>
    <alternativeName>
        <fullName evidence="11">Nucleoside diphosphate-linked moiety X motif 14</fullName>
    </alternativeName>
</protein>
<dbReference type="InterPro" id="IPR000086">
    <property type="entry name" value="NUDIX_hydrolase_dom"/>
</dbReference>
<dbReference type="GO" id="GO:0006753">
    <property type="term" value="P:nucleoside phosphate metabolic process"/>
    <property type="evidence" value="ECO:0007669"/>
    <property type="project" value="TreeGrafter"/>
</dbReference>
<evidence type="ECO:0000256" key="7">
    <source>
        <dbReference type="ARBA" id="ARBA00051086"/>
    </source>
</evidence>
<dbReference type="PROSITE" id="PS51462">
    <property type="entry name" value="NUDIX"/>
    <property type="match status" value="1"/>
</dbReference>
<feature type="domain" description="Nudix hydrolase" evidence="12">
    <location>
        <begin position="38"/>
        <end position="199"/>
    </location>
</feature>
<dbReference type="Gene3D" id="3.90.79.10">
    <property type="entry name" value="Nucleoside Triphosphate Pyrophosphohydrolase"/>
    <property type="match status" value="1"/>
</dbReference>
<evidence type="ECO:0000256" key="5">
    <source>
        <dbReference type="ARBA" id="ARBA00022801"/>
    </source>
</evidence>
<evidence type="ECO:0000313" key="14">
    <source>
        <dbReference type="Proteomes" id="UP000827092"/>
    </source>
</evidence>
<dbReference type="FunFam" id="3.90.79.10:FF:000035">
    <property type="entry name" value="Uridine diphosphate glucose pyrophosphatase"/>
    <property type="match status" value="1"/>
</dbReference>
<comment type="catalytic activity">
    <reaction evidence="7">
        <text>UDP-sugar + H2O = UMP + alpha-D-aldose 1-phosphate.</text>
        <dbReference type="EC" id="3.6.1.45"/>
    </reaction>
</comment>
<keyword evidence="5" id="KW-0378">Hydrolase</keyword>
<evidence type="ECO:0000256" key="6">
    <source>
        <dbReference type="ARBA" id="ARBA00022842"/>
    </source>
</evidence>
<comment type="cofactor">
    <cofactor evidence="1">
        <name>Mg(2+)</name>
        <dbReference type="ChEBI" id="CHEBI:18420"/>
    </cofactor>
</comment>
<dbReference type="CDD" id="cd18887">
    <property type="entry name" value="NUDIX_UGPPase_Nudt14"/>
    <property type="match status" value="1"/>
</dbReference>
<evidence type="ECO:0000256" key="3">
    <source>
        <dbReference type="ARBA" id="ARBA00011738"/>
    </source>
</evidence>
<comment type="function">
    <text evidence="8">Hydrolyzes UDP-glucose to glucose 1-phosphate and UMP and ADP-ribose to ribose 5-phosphate and AMP. The physiological substrate is probably UDP-glucose. Poor activity on other substrates such as ADP-glucose, CDP-glucose, GDP-glucose and GDP-mannose.</text>
</comment>
<dbReference type="EC" id="3.6.1.45" evidence="9"/>
<dbReference type="GO" id="GO:0046872">
    <property type="term" value="F:metal ion binding"/>
    <property type="evidence" value="ECO:0007669"/>
    <property type="project" value="InterPro"/>
</dbReference>
<evidence type="ECO:0000256" key="1">
    <source>
        <dbReference type="ARBA" id="ARBA00001946"/>
    </source>
</evidence>
<evidence type="ECO:0000259" key="12">
    <source>
        <dbReference type="PROSITE" id="PS51462"/>
    </source>
</evidence>
<keyword evidence="14" id="KW-1185">Reference proteome</keyword>
<evidence type="ECO:0000256" key="4">
    <source>
        <dbReference type="ARBA" id="ARBA00022490"/>
    </source>
</evidence>
<accession>A0AAV6VRG7</accession>
<evidence type="ECO:0000256" key="8">
    <source>
        <dbReference type="ARBA" id="ARBA00054674"/>
    </source>
</evidence>
<dbReference type="GO" id="GO:0019693">
    <property type="term" value="P:ribose phosphate metabolic process"/>
    <property type="evidence" value="ECO:0007669"/>
    <property type="project" value="TreeGrafter"/>
</dbReference>
<dbReference type="GO" id="GO:0005737">
    <property type="term" value="C:cytoplasm"/>
    <property type="evidence" value="ECO:0007669"/>
    <property type="project" value="UniProtKB-SubCell"/>
</dbReference>
<keyword evidence="6" id="KW-0460">Magnesium</keyword>
<dbReference type="NCBIfam" id="TIGR00052">
    <property type="entry name" value="nudix-type nucleoside diphosphatase, YffH/AdpP family"/>
    <property type="match status" value="1"/>
</dbReference>
<dbReference type="EMBL" id="JAFNEN010000031">
    <property type="protein sequence ID" value="KAG8199090.1"/>
    <property type="molecule type" value="Genomic_DNA"/>
</dbReference>
<dbReference type="PANTHER" id="PTHR11839:SF15">
    <property type="entry name" value="URIDINE DIPHOSPHATE GLUCOSE PYROPHOSPHATASE NUDT14"/>
    <property type="match status" value="1"/>
</dbReference>
<organism evidence="13 14">
    <name type="scientific">Oedothorax gibbosus</name>
    <dbReference type="NCBI Taxonomy" id="931172"/>
    <lineage>
        <taxon>Eukaryota</taxon>
        <taxon>Metazoa</taxon>
        <taxon>Ecdysozoa</taxon>
        <taxon>Arthropoda</taxon>
        <taxon>Chelicerata</taxon>
        <taxon>Arachnida</taxon>
        <taxon>Araneae</taxon>
        <taxon>Araneomorphae</taxon>
        <taxon>Entelegynae</taxon>
        <taxon>Araneoidea</taxon>
        <taxon>Linyphiidae</taxon>
        <taxon>Erigoninae</taxon>
        <taxon>Oedothorax</taxon>
    </lineage>
</organism>
<dbReference type="InterPro" id="IPR004385">
    <property type="entry name" value="NDP_pyrophosphatase"/>
</dbReference>
<keyword evidence="4" id="KW-0963">Cytoplasm</keyword>
<evidence type="ECO:0000256" key="10">
    <source>
        <dbReference type="ARBA" id="ARBA00071467"/>
    </source>
</evidence>
<evidence type="ECO:0000256" key="9">
    <source>
        <dbReference type="ARBA" id="ARBA00066480"/>
    </source>
</evidence>
<name>A0AAV6VRG7_9ARAC</name>
<sequence>MEKIQHLKIIDCEESLYLRPARMVFEQDGREKTWDLLKVHDSVGAVIFNISRQVLVFVRQFRPAVYYSMVPFEDVEYGKDIDTRKYPTSLGFTIELCAGIVDKDQSLAEIMKDEILEECGYSVPLEAIQKITSYRSGVGVAGSLQTVYYAEVTDSMKVSDGGGNRHEGEYIELVELDLPQAKALIYDETVPRPLALVFALTWFFNNKLKISQKL</sequence>
<evidence type="ECO:0000256" key="2">
    <source>
        <dbReference type="ARBA" id="ARBA00004496"/>
    </source>
</evidence>
<dbReference type="PANTHER" id="PTHR11839">
    <property type="entry name" value="UDP/ADP-SUGAR PYROPHOSPHATASE"/>
    <property type="match status" value="1"/>
</dbReference>
<comment type="subcellular location">
    <subcellularLocation>
        <location evidence="2">Cytoplasm</location>
    </subcellularLocation>
</comment>
<evidence type="ECO:0000256" key="11">
    <source>
        <dbReference type="ARBA" id="ARBA00080475"/>
    </source>
</evidence>
<comment type="subunit">
    <text evidence="3">Homodimer.</text>
</comment>
<dbReference type="Proteomes" id="UP000827092">
    <property type="component" value="Unassembled WGS sequence"/>
</dbReference>
<reference evidence="13 14" key="1">
    <citation type="journal article" date="2022" name="Nat. Ecol. Evol.">
        <title>A masculinizing supergene underlies an exaggerated male reproductive morph in a spider.</title>
        <authorList>
            <person name="Hendrickx F."/>
            <person name="De Corte Z."/>
            <person name="Sonet G."/>
            <person name="Van Belleghem S.M."/>
            <person name="Kostlbacher S."/>
            <person name="Vangestel C."/>
        </authorList>
    </citation>
    <scope>NUCLEOTIDE SEQUENCE [LARGE SCALE GENOMIC DNA]</scope>
    <source>
        <strain evidence="13">W744_W776</strain>
    </source>
</reference>
<dbReference type="AlphaFoldDB" id="A0AAV6VRG7"/>
<gene>
    <name evidence="13" type="ORF">JTE90_016227</name>
</gene>
<dbReference type="InterPro" id="IPR015797">
    <property type="entry name" value="NUDIX_hydrolase-like_dom_sf"/>
</dbReference>
<dbReference type="GO" id="GO:0008768">
    <property type="term" value="F:UDP-sugar diphosphatase activity"/>
    <property type="evidence" value="ECO:0007669"/>
    <property type="project" value="UniProtKB-EC"/>
</dbReference>
<comment type="caution">
    <text evidence="13">The sequence shown here is derived from an EMBL/GenBank/DDBJ whole genome shotgun (WGS) entry which is preliminary data.</text>
</comment>
<dbReference type="SUPFAM" id="SSF55811">
    <property type="entry name" value="Nudix"/>
    <property type="match status" value="1"/>
</dbReference>